<evidence type="ECO:0000259" key="1">
    <source>
        <dbReference type="Pfam" id="PF05523"/>
    </source>
</evidence>
<comment type="caution">
    <text evidence="2">The sequence shown here is derived from an EMBL/GenBank/DDBJ whole genome shotgun (WGS) entry which is preliminary data.</text>
</comment>
<evidence type="ECO:0000313" key="3">
    <source>
        <dbReference type="Proteomes" id="UP000177811"/>
    </source>
</evidence>
<dbReference type="AlphaFoldDB" id="A0A1G2KTU4"/>
<dbReference type="EMBL" id="MHQL01000053">
    <property type="protein sequence ID" value="OHA01841.1"/>
    <property type="molecule type" value="Genomic_DNA"/>
</dbReference>
<evidence type="ECO:0000313" key="2">
    <source>
        <dbReference type="EMBL" id="OHA01841.1"/>
    </source>
</evidence>
<name>A0A1G2KTU4_9BACT</name>
<dbReference type="InterPro" id="IPR011051">
    <property type="entry name" value="RmlC_Cupin_sf"/>
</dbReference>
<organism evidence="2 3">
    <name type="scientific">Candidatus Sungbacteria bacterium RIFCSPHIGHO2_02_FULL_51_29</name>
    <dbReference type="NCBI Taxonomy" id="1802273"/>
    <lineage>
        <taxon>Bacteria</taxon>
        <taxon>Candidatus Sungiibacteriota</taxon>
    </lineage>
</organism>
<dbReference type="Proteomes" id="UP000177811">
    <property type="component" value="Unassembled WGS sequence"/>
</dbReference>
<dbReference type="InterPro" id="IPR008894">
    <property type="entry name" value="QdtA_cupin_dom"/>
</dbReference>
<proteinExistence type="predicted"/>
<feature type="domain" description="Sugar 3,4-ketoisomerase QdtA cupin" evidence="1">
    <location>
        <begin position="9"/>
        <end position="118"/>
    </location>
</feature>
<gene>
    <name evidence="2" type="ORF">A3C16_06015</name>
</gene>
<dbReference type="SUPFAM" id="SSF51182">
    <property type="entry name" value="RmlC-like cupins"/>
    <property type="match status" value="1"/>
</dbReference>
<sequence>MKLIKGIAPEFIDARGAITMVLDENDMPVKSVLLITCTKGAVRANHFHKEDSHWAFMLTGKMRYTEAPVGAGDDKKEVAIVEAGDMVYSPPMVMHAMEFLEDSVFLAFATKSRKDGAYEDDTVRVNLV</sequence>
<accession>A0A1G2KTU4</accession>
<reference evidence="2 3" key="1">
    <citation type="journal article" date="2016" name="Nat. Commun.">
        <title>Thousands of microbial genomes shed light on interconnected biogeochemical processes in an aquifer system.</title>
        <authorList>
            <person name="Anantharaman K."/>
            <person name="Brown C.T."/>
            <person name="Hug L.A."/>
            <person name="Sharon I."/>
            <person name="Castelle C.J."/>
            <person name="Probst A.J."/>
            <person name="Thomas B.C."/>
            <person name="Singh A."/>
            <person name="Wilkins M.J."/>
            <person name="Karaoz U."/>
            <person name="Brodie E.L."/>
            <person name="Williams K.H."/>
            <person name="Hubbard S.S."/>
            <person name="Banfield J.F."/>
        </authorList>
    </citation>
    <scope>NUCLEOTIDE SEQUENCE [LARGE SCALE GENOMIC DNA]</scope>
</reference>
<dbReference type="Pfam" id="PF05523">
    <property type="entry name" value="FdtA"/>
    <property type="match status" value="1"/>
</dbReference>
<dbReference type="InterPro" id="IPR014710">
    <property type="entry name" value="RmlC-like_jellyroll"/>
</dbReference>
<protein>
    <recommendedName>
        <fullName evidence="1">Sugar 3,4-ketoisomerase QdtA cupin domain-containing protein</fullName>
    </recommendedName>
</protein>
<dbReference type="Gene3D" id="2.60.120.10">
    <property type="entry name" value="Jelly Rolls"/>
    <property type="match status" value="1"/>
</dbReference>